<feature type="region of interest" description="Disordered" evidence="1">
    <location>
        <begin position="73"/>
        <end position="112"/>
    </location>
</feature>
<organism evidence="2 3">
    <name type="scientific">Streptomyces hebeiensis</name>
    <dbReference type="NCBI Taxonomy" id="229486"/>
    <lineage>
        <taxon>Bacteria</taxon>
        <taxon>Bacillati</taxon>
        <taxon>Actinomycetota</taxon>
        <taxon>Actinomycetes</taxon>
        <taxon>Kitasatosporales</taxon>
        <taxon>Streptomycetaceae</taxon>
        <taxon>Streptomyces</taxon>
    </lineage>
</organism>
<sequence length="112" mass="11905">MSLAPDPSAVELPPSIKHPALAALALLSSALSALPPQARAHNCPEGGPDAVQPTYVIKAARSPAHRRRSCLRPALSLEKAPAPKPLHRPRLSRQLAWDGQVPGRPGMIRSHT</sequence>
<protein>
    <submittedName>
        <fullName evidence="2">Uncharacterized protein</fullName>
    </submittedName>
</protein>
<gene>
    <name evidence="2" type="ORF">GCM10009654_40290</name>
</gene>
<evidence type="ECO:0000313" key="2">
    <source>
        <dbReference type="EMBL" id="GAA1178993.1"/>
    </source>
</evidence>
<accession>A0ABN1UXU3</accession>
<keyword evidence="3" id="KW-1185">Reference proteome</keyword>
<proteinExistence type="predicted"/>
<reference evidence="2 3" key="1">
    <citation type="journal article" date="2019" name="Int. J. Syst. Evol. Microbiol.">
        <title>The Global Catalogue of Microorganisms (GCM) 10K type strain sequencing project: providing services to taxonomists for standard genome sequencing and annotation.</title>
        <authorList>
            <consortium name="The Broad Institute Genomics Platform"/>
            <consortium name="The Broad Institute Genome Sequencing Center for Infectious Disease"/>
            <person name="Wu L."/>
            <person name="Ma J."/>
        </authorList>
    </citation>
    <scope>NUCLEOTIDE SEQUENCE [LARGE SCALE GENOMIC DNA]</scope>
    <source>
        <strain evidence="2 3">JCM 12696</strain>
    </source>
</reference>
<evidence type="ECO:0000313" key="3">
    <source>
        <dbReference type="Proteomes" id="UP001501371"/>
    </source>
</evidence>
<name>A0ABN1UXU3_9ACTN</name>
<comment type="caution">
    <text evidence="2">The sequence shown here is derived from an EMBL/GenBank/DDBJ whole genome shotgun (WGS) entry which is preliminary data.</text>
</comment>
<dbReference type="EMBL" id="BAAAKV010000036">
    <property type="protein sequence ID" value="GAA1178993.1"/>
    <property type="molecule type" value="Genomic_DNA"/>
</dbReference>
<evidence type="ECO:0000256" key="1">
    <source>
        <dbReference type="SAM" id="MobiDB-lite"/>
    </source>
</evidence>
<dbReference type="Proteomes" id="UP001501371">
    <property type="component" value="Unassembled WGS sequence"/>
</dbReference>